<comment type="catalytic activity">
    <reaction evidence="9">
        <text>(2R)-2-phosphoglycerate = phosphoenolpyruvate + H2O</text>
        <dbReference type="Rhea" id="RHEA:10164"/>
        <dbReference type="ChEBI" id="CHEBI:15377"/>
        <dbReference type="ChEBI" id="CHEBI:58289"/>
        <dbReference type="ChEBI" id="CHEBI:58702"/>
        <dbReference type="EC" id="4.2.1.11"/>
    </reaction>
</comment>
<keyword evidence="7 9" id="KW-0324">Glycolysis</keyword>
<comment type="function">
    <text evidence="9">Catalyzes the reversible conversion of 2-phosphoglycerate (2-PG) into phosphoenolpyruvate (PEP). It is essential for the degradation of carbohydrates via glycolysis.</text>
</comment>
<feature type="region of interest" description="Disordered" evidence="10">
    <location>
        <begin position="43"/>
        <end position="71"/>
    </location>
</feature>
<evidence type="ECO:0000256" key="5">
    <source>
        <dbReference type="ARBA" id="ARBA00022525"/>
    </source>
</evidence>
<dbReference type="EC" id="4.2.1.11" evidence="3 9"/>
<organism evidence="13 14">
    <name type="scientific">Streptomyces tubbatahanensis</name>
    <dbReference type="NCBI Taxonomy" id="2923272"/>
    <lineage>
        <taxon>Bacteria</taxon>
        <taxon>Bacillati</taxon>
        <taxon>Actinomycetota</taxon>
        <taxon>Actinomycetes</taxon>
        <taxon>Kitasatosporales</taxon>
        <taxon>Streptomycetaceae</taxon>
        <taxon>Streptomyces</taxon>
    </lineage>
</organism>
<dbReference type="InterPro" id="IPR020810">
    <property type="entry name" value="Enolase_C"/>
</dbReference>
<evidence type="ECO:0000313" key="14">
    <source>
        <dbReference type="Proteomes" id="UP001202244"/>
    </source>
</evidence>
<feature type="binding site" evidence="9">
    <location>
        <position position="170"/>
    </location>
    <ligand>
        <name>(2R)-2-phosphoglycerate</name>
        <dbReference type="ChEBI" id="CHEBI:58289"/>
    </ligand>
</feature>
<dbReference type="PIRSF" id="PIRSF001400">
    <property type="entry name" value="Enolase"/>
    <property type="match status" value="1"/>
</dbReference>
<keyword evidence="8 9" id="KW-0456">Lyase</keyword>
<dbReference type="Proteomes" id="UP001202244">
    <property type="component" value="Chromosome"/>
</dbReference>
<dbReference type="SFLD" id="SFLDG00178">
    <property type="entry name" value="enolase"/>
    <property type="match status" value="1"/>
</dbReference>
<dbReference type="Pfam" id="PF00113">
    <property type="entry name" value="Enolase_C"/>
    <property type="match status" value="1"/>
</dbReference>
<dbReference type="Gene3D" id="3.30.390.10">
    <property type="entry name" value="Enolase-like, N-terminal domain"/>
    <property type="match status" value="1"/>
</dbReference>
<dbReference type="PANTHER" id="PTHR11902">
    <property type="entry name" value="ENOLASE"/>
    <property type="match status" value="1"/>
</dbReference>
<dbReference type="SMART" id="SM01192">
    <property type="entry name" value="Enolase_C"/>
    <property type="match status" value="1"/>
</dbReference>
<comment type="cofactor">
    <cofactor evidence="9">
        <name>Mg(2+)</name>
        <dbReference type="ChEBI" id="CHEBI:18420"/>
    </cofactor>
    <text evidence="9">Binds a second Mg(2+) ion via substrate during catalysis.</text>
</comment>
<evidence type="ECO:0000256" key="3">
    <source>
        <dbReference type="ARBA" id="ARBA00012058"/>
    </source>
</evidence>
<dbReference type="SFLD" id="SFLDF00002">
    <property type="entry name" value="enolase"/>
    <property type="match status" value="1"/>
</dbReference>
<evidence type="ECO:0000256" key="2">
    <source>
        <dbReference type="ARBA" id="ARBA00009604"/>
    </source>
</evidence>
<evidence type="ECO:0000256" key="8">
    <source>
        <dbReference type="ARBA" id="ARBA00023239"/>
    </source>
</evidence>
<feature type="binding site" evidence="9">
    <location>
        <position position="373"/>
    </location>
    <ligand>
        <name>(2R)-2-phosphoglycerate</name>
        <dbReference type="ChEBI" id="CHEBI:58289"/>
    </ligand>
</feature>
<evidence type="ECO:0000313" key="13">
    <source>
        <dbReference type="EMBL" id="UNS96137.1"/>
    </source>
</evidence>
<dbReference type="GO" id="GO:0004634">
    <property type="term" value="F:phosphopyruvate hydratase activity"/>
    <property type="evidence" value="ECO:0007669"/>
    <property type="project" value="UniProtKB-EC"/>
</dbReference>
<comment type="pathway">
    <text evidence="1 9">Carbohydrate degradation; glycolysis; pyruvate from D-glyceraldehyde 3-phosphate: step 4/5.</text>
</comment>
<feature type="binding site" evidence="9">
    <location>
        <position position="395"/>
    </location>
    <ligand>
        <name>(2R)-2-phosphoglycerate</name>
        <dbReference type="ChEBI" id="CHEBI:58289"/>
    </ligand>
</feature>
<evidence type="ECO:0000256" key="6">
    <source>
        <dbReference type="ARBA" id="ARBA00022842"/>
    </source>
</evidence>
<dbReference type="InterPro" id="IPR020811">
    <property type="entry name" value="Enolase_N"/>
</dbReference>
<comment type="subcellular location">
    <subcellularLocation>
        <location evidence="9">Cytoplasm</location>
    </subcellularLocation>
    <subcellularLocation>
        <location evidence="9">Secreted</location>
    </subcellularLocation>
    <subcellularLocation>
        <location evidence="9">Cell surface</location>
    </subcellularLocation>
    <text evidence="9">Fractions of enolase are present in both the cytoplasm and on the cell surface.</text>
</comment>
<comment type="similarity">
    <text evidence="2 9">Belongs to the enolase family.</text>
</comment>
<keyword evidence="14" id="KW-1185">Reference proteome</keyword>
<dbReference type="SUPFAM" id="SSF54826">
    <property type="entry name" value="Enolase N-terminal domain-like"/>
    <property type="match status" value="1"/>
</dbReference>
<protein>
    <recommendedName>
        <fullName evidence="4 9">Enolase</fullName>
        <ecNumber evidence="3 9">4.2.1.11</ecNumber>
    </recommendedName>
    <alternativeName>
        <fullName evidence="9">2-phospho-D-glycerate hydro-lyase</fullName>
    </alternativeName>
    <alternativeName>
        <fullName evidence="9">2-phosphoglycerate dehydratase</fullName>
    </alternativeName>
</protein>
<dbReference type="Gene3D" id="3.20.20.120">
    <property type="entry name" value="Enolase-like C-terminal domain"/>
    <property type="match status" value="1"/>
</dbReference>
<evidence type="ECO:0000256" key="7">
    <source>
        <dbReference type="ARBA" id="ARBA00023152"/>
    </source>
</evidence>
<dbReference type="InterPro" id="IPR029017">
    <property type="entry name" value="Enolase-like_N"/>
</dbReference>
<feature type="binding site" evidence="9">
    <location>
        <position position="374"/>
    </location>
    <ligand>
        <name>(2R)-2-phosphoglycerate</name>
        <dbReference type="ChEBI" id="CHEBI:58289"/>
    </ligand>
</feature>
<dbReference type="InterPro" id="IPR020809">
    <property type="entry name" value="Enolase_CS"/>
</dbReference>
<dbReference type="CDD" id="cd03313">
    <property type="entry name" value="enolase"/>
    <property type="match status" value="1"/>
</dbReference>
<evidence type="ECO:0000259" key="12">
    <source>
        <dbReference type="SMART" id="SM01193"/>
    </source>
</evidence>
<evidence type="ECO:0000256" key="1">
    <source>
        <dbReference type="ARBA" id="ARBA00005031"/>
    </source>
</evidence>
<proteinExistence type="inferred from homology"/>
<accession>A0ABY3XNV4</accession>
<feature type="domain" description="Enolase N-terminal" evidence="12">
    <location>
        <begin position="11"/>
        <end position="141"/>
    </location>
</feature>
<dbReference type="SMART" id="SM01193">
    <property type="entry name" value="Enolase_N"/>
    <property type="match status" value="1"/>
</dbReference>
<feature type="active site" description="Proton donor" evidence="9">
    <location>
        <position position="212"/>
    </location>
</feature>
<dbReference type="InterPro" id="IPR000941">
    <property type="entry name" value="Enolase"/>
</dbReference>
<feature type="compositionally biased region" description="Basic and acidic residues" evidence="10">
    <location>
        <begin position="54"/>
        <end position="71"/>
    </location>
</feature>
<evidence type="ECO:0000256" key="10">
    <source>
        <dbReference type="SAM" id="MobiDB-lite"/>
    </source>
</evidence>
<dbReference type="InterPro" id="IPR036849">
    <property type="entry name" value="Enolase-like_C_sf"/>
</dbReference>
<dbReference type="NCBIfam" id="TIGR01060">
    <property type="entry name" value="eno"/>
    <property type="match status" value="1"/>
</dbReference>
<feature type="binding site" evidence="9">
    <location>
        <position position="249"/>
    </location>
    <ligand>
        <name>Mg(2+)</name>
        <dbReference type="ChEBI" id="CHEBI:18420"/>
    </ligand>
</feature>
<dbReference type="PANTHER" id="PTHR11902:SF1">
    <property type="entry name" value="ENOLASE"/>
    <property type="match status" value="1"/>
</dbReference>
<dbReference type="RefSeq" id="WP_242750061.1">
    <property type="nucleotide sequence ID" value="NZ_CP093846.1"/>
</dbReference>
<feature type="binding site" evidence="9">
    <location>
        <position position="292"/>
    </location>
    <ligand>
        <name>Mg(2+)</name>
        <dbReference type="ChEBI" id="CHEBI:18420"/>
    </ligand>
</feature>
<name>A0ABY3XNV4_9ACTN</name>
<keyword evidence="9" id="KW-0963">Cytoplasm</keyword>
<gene>
    <name evidence="9 13" type="primary">eno</name>
    <name evidence="13" type="ORF">MMF93_06215</name>
</gene>
<dbReference type="Pfam" id="PF03952">
    <property type="entry name" value="Enolase_N"/>
    <property type="match status" value="1"/>
</dbReference>
<reference evidence="13 14" key="1">
    <citation type="journal article" date="2023" name="Microbiol. Spectr.">
        <title>Synergy between Genome Mining, Metabolomics, and Bioinformatics Uncovers Antibacterial Chlorinated Carbazole Alkaloids and Their Biosynthetic Gene Cluster from Streptomyces tubbatahanensis sp. nov., a Novel Actinomycete Isolated from Sulu Sea, Philippines.</title>
        <authorList>
            <person name="Tenebro C.P."/>
            <person name="Trono D.J.V.L."/>
            <person name="Balida L.A.P."/>
            <person name="Bayog L.K.A."/>
            <person name="Bruna J.R."/>
            <person name="Sabido E.M."/>
            <person name="Caspe D.P.C."/>
            <person name="de Los Santos E.L.C."/>
            <person name="Saludes J.P."/>
            <person name="Dalisay D.S."/>
        </authorList>
    </citation>
    <scope>NUCLEOTIDE SEQUENCE [LARGE SCALE GENOMIC DNA]</scope>
    <source>
        <strain evidence="13 14">DSD3025</strain>
    </source>
</reference>
<dbReference type="PRINTS" id="PR00148">
    <property type="entry name" value="ENOLASE"/>
</dbReference>
<evidence type="ECO:0000256" key="4">
    <source>
        <dbReference type="ARBA" id="ARBA00017068"/>
    </source>
</evidence>
<evidence type="ECO:0000256" key="9">
    <source>
        <dbReference type="HAMAP-Rule" id="MF_00318"/>
    </source>
</evidence>
<feature type="binding site" evidence="9">
    <location>
        <position position="344"/>
    </location>
    <ligand>
        <name>(2R)-2-phosphoglycerate</name>
        <dbReference type="ChEBI" id="CHEBI:58289"/>
    </ligand>
</feature>
<dbReference type="PROSITE" id="PS00164">
    <property type="entry name" value="ENOLASE"/>
    <property type="match status" value="1"/>
</dbReference>
<keyword evidence="5 9" id="KW-0964">Secreted</keyword>
<keyword evidence="6 9" id="KW-0460">Magnesium</keyword>
<feature type="binding site" evidence="9">
    <location>
        <position position="319"/>
    </location>
    <ligand>
        <name>Mg(2+)</name>
        <dbReference type="ChEBI" id="CHEBI:18420"/>
    </ligand>
</feature>
<feature type="domain" description="Enolase C-terminal TIM barrel" evidence="11">
    <location>
        <begin position="146"/>
        <end position="432"/>
    </location>
</feature>
<sequence>MVSQTVASTVIQSVTARAVLDSRGNPTVETDVLLADGSLGRAAVPSGASTGAREAVELRDGDPGRWHGKGVDRAVGHVSGEIASVAVGRDADDQAGLDAVLAALDGTADKSRLGANALLGVSLATAKAAAAAHRLPLHRYLGGVDARLLPLPMMNIVNGGAHADNPLDFQEFMIAPVGAQTFAEAVRMGSEVFHTLRRDLRAAGHATGVGDEGGFAPALRTAREALDFVVRAIERTGYRPGEDIGLVMDPASSEFFRDGVYVYAGEGVRRTPSEHAAHLTELIDAYPVVSVEDPMAEDDLDGWRELTARVGDRCQLTGDDVFCTNEKLLREGIRTGVGNSVLVKVNQIGTLTEALATVATAHRAGWTVVMSHRSGETEDTTIADLAVATGCGQIKTGSLSRSDRTAKYNQLIRIEEELGESARYAGGAVLRRP</sequence>
<dbReference type="HAMAP" id="MF_00318">
    <property type="entry name" value="Enolase"/>
    <property type="match status" value="1"/>
</dbReference>
<feature type="active site" description="Proton acceptor" evidence="9">
    <location>
        <position position="344"/>
    </location>
</feature>
<dbReference type="SUPFAM" id="SSF51604">
    <property type="entry name" value="Enolase C-terminal domain-like"/>
    <property type="match status" value="1"/>
</dbReference>
<dbReference type="SFLD" id="SFLDS00001">
    <property type="entry name" value="Enolase"/>
    <property type="match status" value="1"/>
</dbReference>
<keyword evidence="9" id="KW-0479">Metal-binding</keyword>
<dbReference type="EMBL" id="CP093846">
    <property type="protein sequence ID" value="UNS96137.1"/>
    <property type="molecule type" value="Genomic_DNA"/>
</dbReference>
<evidence type="ECO:0000259" key="11">
    <source>
        <dbReference type="SMART" id="SM01192"/>
    </source>
</evidence>